<evidence type="ECO:0000256" key="2">
    <source>
        <dbReference type="ARBA" id="ARBA00006295"/>
    </source>
</evidence>
<evidence type="ECO:0000256" key="1">
    <source>
        <dbReference type="ARBA" id="ARBA00004453"/>
    </source>
</evidence>
<dbReference type="SUPFAM" id="SSF110849">
    <property type="entry name" value="ParB/Sulfiredoxin"/>
    <property type="match status" value="1"/>
</dbReference>
<dbReference type="GO" id="GO:0005694">
    <property type="term" value="C:chromosome"/>
    <property type="evidence" value="ECO:0007669"/>
    <property type="project" value="TreeGrafter"/>
</dbReference>
<dbReference type="PANTHER" id="PTHR33375">
    <property type="entry name" value="CHROMOSOME-PARTITIONING PROTEIN PARB-RELATED"/>
    <property type="match status" value="1"/>
</dbReference>
<dbReference type="NCBIfam" id="TIGR00180">
    <property type="entry name" value="parB_part"/>
    <property type="match status" value="1"/>
</dbReference>
<feature type="domain" description="ParB-like N-terminal" evidence="5">
    <location>
        <begin position="15"/>
        <end position="105"/>
    </location>
</feature>
<dbReference type="Pfam" id="PF17762">
    <property type="entry name" value="HTH_ParB"/>
    <property type="match status" value="1"/>
</dbReference>
<dbReference type="SMART" id="SM00470">
    <property type="entry name" value="ParB"/>
    <property type="match status" value="1"/>
</dbReference>
<keyword evidence="3" id="KW-0159">Chromosome partition</keyword>
<evidence type="ECO:0000313" key="6">
    <source>
        <dbReference type="EMBL" id="CUQ81500.1"/>
    </source>
</evidence>
<dbReference type="AlphaFoldDB" id="A0A174ZEE8"/>
<dbReference type="PANTHER" id="PTHR33375:SF1">
    <property type="entry name" value="CHROMOSOME-PARTITIONING PROTEIN PARB-RELATED"/>
    <property type="match status" value="1"/>
</dbReference>
<dbReference type="InterPro" id="IPR041468">
    <property type="entry name" value="HTH_ParB/Spo0J"/>
</dbReference>
<evidence type="ECO:0000313" key="7">
    <source>
        <dbReference type="Proteomes" id="UP000095662"/>
    </source>
</evidence>
<dbReference type="EMBL" id="CZBY01000002">
    <property type="protein sequence ID" value="CUQ81500.1"/>
    <property type="molecule type" value="Genomic_DNA"/>
</dbReference>
<gene>
    <name evidence="6" type="primary">noc</name>
    <name evidence="6" type="ORF">ERS852540_00271</name>
</gene>
<dbReference type="GO" id="GO:0007059">
    <property type="term" value="P:chromosome segregation"/>
    <property type="evidence" value="ECO:0007669"/>
    <property type="project" value="UniProtKB-KW"/>
</dbReference>
<dbReference type="CDD" id="cd16393">
    <property type="entry name" value="SPO0J_N"/>
    <property type="match status" value="1"/>
</dbReference>
<dbReference type="InterPro" id="IPR036086">
    <property type="entry name" value="ParB/Sulfiredoxin_sf"/>
</dbReference>
<proteinExistence type="inferred from homology"/>
<dbReference type="GO" id="GO:0009295">
    <property type="term" value="C:nucleoid"/>
    <property type="evidence" value="ECO:0007669"/>
    <property type="project" value="UniProtKB-SubCell"/>
</dbReference>
<accession>A0A174ZEE8</accession>
<dbReference type="InterPro" id="IPR050336">
    <property type="entry name" value="Chromosome_partition/occlusion"/>
</dbReference>
<organism evidence="6 7">
    <name type="scientific">[Eubacterium] siraeum</name>
    <dbReference type="NCBI Taxonomy" id="39492"/>
    <lineage>
        <taxon>Bacteria</taxon>
        <taxon>Bacillati</taxon>
        <taxon>Bacillota</taxon>
        <taxon>Clostridia</taxon>
        <taxon>Eubacteriales</taxon>
        <taxon>Oscillospiraceae</taxon>
        <taxon>Oscillospiraceae incertae sedis</taxon>
    </lineage>
</organism>
<sequence length="264" mass="30721">MGLFTKDKKITGQVITVKIVEIDVNPNQPRKYFDKAELESLAISIKENGLLQPLTVRKKSDGRYELIAGERRLRACILAGINEVRVIIEDRNEEESSVLAIIENIQRCDLNCIEEAVAMQRLMDHYGYTQEVLARKLGKAQSTIANKIRLLKLSDKLLAKALEHNLCERQIRALIKLPEEQREKAEEHIYKYRLNVSETEKYIDKLLAKKKKVDKPKWTFTAKRLYINNINRTLETMKKSGIDFISEKHEENGYLEYIIRIPHD</sequence>
<dbReference type="FunFam" id="3.90.1530.30:FF:000001">
    <property type="entry name" value="Chromosome partitioning protein ParB"/>
    <property type="match status" value="1"/>
</dbReference>
<dbReference type="FunFam" id="1.10.10.2830:FF:000001">
    <property type="entry name" value="Chromosome partitioning protein ParB"/>
    <property type="match status" value="1"/>
</dbReference>
<dbReference type="Pfam" id="PF02195">
    <property type="entry name" value="ParB_N"/>
    <property type="match status" value="1"/>
</dbReference>
<dbReference type="OrthoDB" id="9802051at2"/>
<evidence type="ECO:0000259" key="5">
    <source>
        <dbReference type="SMART" id="SM00470"/>
    </source>
</evidence>
<protein>
    <submittedName>
        <fullName evidence="6">Nucleoid occlusion protein</fullName>
    </submittedName>
</protein>
<reference evidence="6 7" key="1">
    <citation type="submission" date="2015-09" db="EMBL/GenBank/DDBJ databases">
        <authorList>
            <consortium name="Pathogen Informatics"/>
        </authorList>
    </citation>
    <scope>NUCLEOTIDE SEQUENCE [LARGE SCALE GENOMIC DNA]</scope>
    <source>
        <strain evidence="6 7">2789STDY5834928</strain>
    </source>
</reference>
<evidence type="ECO:0000256" key="3">
    <source>
        <dbReference type="ARBA" id="ARBA00022829"/>
    </source>
</evidence>
<dbReference type="GO" id="GO:0003677">
    <property type="term" value="F:DNA binding"/>
    <property type="evidence" value="ECO:0007669"/>
    <property type="project" value="UniProtKB-KW"/>
</dbReference>
<dbReference type="InterPro" id="IPR004437">
    <property type="entry name" value="ParB/RepB/Spo0J"/>
</dbReference>
<comment type="subcellular location">
    <subcellularLocation>
        <location evidence="1">Cytoplasm</location>
        <location evidence="1">Nucleoid</location>
    </subcellularLocation>
</comment>
<dbReference type="STRING" id="39492.ERS852540_00271"/>
<dbReference type="Gene3D" id="3.90.1530.30">
    <property type="match status" value="1"/>
</dbReference>
<comment type="similarity">
    <text evidence="2">Belongs to the ParB family.</text>
</comment>
<dbReference type="Proteomes" id="UP000095662">
    <property type="component" value="Unassembled WGS sequence"/>
</dbReference>
<evidence type="ECO:0000256" key="4">
    <source>
        <dbReference type="ARBA" id="ARBA00023125"/>
    </source>
</evidence>
<dbReference type="InterPro" id="IPR003115">
    <property type="entry name" value="ParB_N"/>
</dbReference>
<name>A0A174ZEE8_9FIRM</name>
<keyword evidence="4" id="KW-0238">DNA-binding</keyword>
<dbReference type="Gene3D" id="1.10.10.2830">
    <property type="match status" value="1"/>
</dbReference>